<dbReference type="OrthoDB" id="583303at2"/>
<accession>A0A433UF03</accession>
<dbReference type="RefSeq" id="WP_127087796.1">
    <property type="nucleotide sequence ID" value="NZ_RSCL01000079.1"/>
</dbReference>
<evidence type="ECO:0000313" key="1">
    <source>
        <dbReference type="EMBL" id="RUS92414.1"/>
    </source>
</evidence>
<comment type="caution">
    <text evidence="1">The sequence shown here is derived from an EMBL/GenBank/DDBJ whole genome shotgun (WGS) entry which is preliminary data.</text>
</comment>
<dbReference type="AlphaFoldDB" id="A0A433UF03"/>
<evidence type="ECO:0000313" key="2">
    <source>
        <dbReference type="Proteomes" id="UP000271624"/>
    </source>
</evidence>
<dbReference type="EMBL" id="RSCL01000079">
    <property type="protein sequence ID" value="RUS92414.1"/>
    <property type="molecule type" value="Genomic_DNA"/>
</dbReference>
<dbReference type="Proteomes" id="UP000271624">
    <property type="component" value="Unassembled WGS sequence"/>
</dbReference>
<name>A0A433UF03_9CYAN</name>
<reference evidence="1" key="1">
    <citation type="submission" date="2018-12" db="EMBL/GenBank/DDBJ databases">
        <authorList>
            <person name="Will S."/>
            <person name="Neumann-Schaal M."/>
            <person name="Henke P."/>
        </authorList>
    </citation>
    <scope>NUCLEOTIDE SEQUENCE</scope>
    <source>
        <strain evidence="1">PCC 7102</strain>
    </source>
</reference>
<reference evidence="1" key="2">
    <citation type="journal article" date="2019" name="Genome Biol. Evol.">
        <title>Day and night: Metabolic profiles and evolutionary relationships of six axenic non-marine cyanobacteria.</title>
        <authorList>
            <person name="Will S.E."/>
            <person name="Henke P."/>
            <person name="Boedeker C."/>
            <person name="Huang S."/>
            <person name="Brinkmann H."/>
            <person name="Rohde M."/>
            <person name="Jarek M."/>
            <person name="Friedl T."/>
            <person name="Seufert S."/>
            <person name="Schumacher M."/>
            <person name="Overmann J."/>
            <person name="Neumann-Schaal M."/>
            <person name="Petersen J."/>
        </authorList>
    </citation>
    <scope>NUCLEOTIDE SEQUENCE [LARGE SCALE GENOMIC DNA]</scope>
    <source>
        <strain evidence="1">PCC 7102</strain>
    </source>
</reference>
<gene>
    <name evidence="1" type="ORF">DSM106972_099110</name>
</gene>
<proteinExistence type="predicted"/>
<keyword evidence="2" id="KW-1185">Reference proteome</keyword>
<protein>
    <submittedName>
        <fullName evidence="1">Uncharacterized protein</fullName>
    </submittedName>
</protein>
<sequence>MSNGENRTINTGGGNYNEKIQGSYIQGNYYAAGKPQSLVQAAGEIQALLKQLETSYPSDTPARDMVVATEVVKHLESNPTMKQKVINAVKEGGLAAFEKAIDNPAGAFITGAVKGWQEVKNS</sequence>
<organism evidence="1 2">
    <name type="scientific">Dulcicalothrix desertica PCC 7102</name>
    <dbReference type="NCBI Taxonomy" id="232991"/>
    <lineage>
        <taxon>Bacteria</taxon>
        <taxon>Bacillati</taxon>
        <taxon>Cyanobacteriota</taxon>
        <taxon>Cyanophyceae</taxon>
        <taxon>Nostocales</taxon>
        <taxon>Calotrichaceae</taxon>
        <taxon>Dulcicalothrix</taxon>
    </lineage>
</organism>